<protein>
    <submittedName>
        <fullName evidence="2">Uncharacterized protein</fullName>
    </submittedName>
</protein>
<reference evidence="2" key="2">
    <citation type="submission" date="2020-11" db="EMBL/GenBank/DDBJ databases">
        <authorList>
            <person name="McCartney M.A."/>
            <person name="Auch B."/>
            <person name="Kono T."/>
            <person name="Mallez S."/>
            <person name="Becker A."/>
            <person name="Gohl D.M."/>
            <person name="Silverstein K.A.T."/>
            <person name="Koren S."/>
            <person name="Bechman K.B."/>
            <person name="Herman A."/>
            <person name="Abrahante J.E."/>
            <person name="Garbe J."/>
        </authorList>
    </citation>
    <scope>NUCLEOTIDE SEQUENCE</scope>
    <source>
        <strain evidence="2">Duluth1</strain>
        <tissue evidence="2">Whole animal</tissue>
    </source>
</reference>
<evidence type="ECO:0000313" key="3">
    <source>
        <dbReference type="Proteomes" id="UP000828390"/>
    </source>
</evidence>
<comment type="caution">
    <text evidence="2">The sequence shown here is derived from an EMBL/GenBank/DDBJ whole genome shotgun (WGS) entry which is preliminary data.</text>
</comment>
<dbReference type="Proteomes" id="UP000828390">
    <property type="component" value="Unassembled WGS sequence"/>
</dbReference>
<dbReference type="EMBL" id="JAIWYP010000005">
    <property type="protein sequence ID" value="KAH3816275.1"/>
    <property type="molecule type" value="Genomic_DNA"/>
</dbReference>
<keyword evidence="3" id="KW-1185">Reference proteome</keyword>
<feature type="compositionally biased region" description="Polar residues" evidence="1">
    <location>
        <begin position="1"/>
        <end position="22"/>
    </location>
</feature>
<proteinExistence type="predicted"/>
<sequence>MLKLAQTNQPTNRPTNQQTEQKQYVPHYYRNKSSPLEAMFFNRREQYLKTTPGIIQTHVLTKFHEDWTESVTSRLLKTFYYSHISIETNFLTKFYDDQSINVACRVLSRQMLTTDKR</sequence>
<evidence type="ECO:0000313" key="2">
    <source>
        <dbReference type="EMBL" id="KAH3816275.1"/>
    </source>
</evidence>
<accession>A0A9D4JLA8</accession>
<evidence type="ECO:0000256" key="1">
    <source>
        <dbReference type="SAM" id="MobiDB-lite"/>
    </source>
</evidence>
<dbReference type="AlphaFoldDB" id="A0A9D4JLA8"/>
<reference evidence="2" key="1">
    <citation type="journal article" date="2019" name="bioRxiv">
        <title>The Genome of the Zebra Mussel, Dreissena polymorpha: A Resource for Invasive Species Research.</title>
        <authorList>
            <person name="McCartney M.A."/>
            <person name="Auch B."/>
            <person name="Kono T."/>
            <person name="Mallez S."/>
            <person name="Zhang Y."/>
            <person name="Obille A."/>
            <person name="Becker A."/>
            <person name="Abrahante J.E."/>
            <person name="Garbe J."/>
            <person name="Badalamenti J.P."/>
            <person name="Herman A."/>
            <person name="Mangelson H."/>
            <person name="Liachko I."/>
            <person name="Sullivan S."/>
            <person name="Sone E.D."/>
            <person name="Koren S."/>
            <person name="Silverstein K.A.T."/>
            <person name="Beckman K.B."/>
            <person name="Gohl D.M."/>
        </authorList>
    </citation>
    <scope>NUCLEOTIDE SEQUENCE</scope>
    <source>
        <strain evidence="2">Duluth1</strain>
        <tissue evidence="2">Whole animal</tissue>
    </source>
</reference>
<name>A0A9D4JLA8_DREPO</name>
<organism evidence="2 3">
    <name type="scientific">Dreissena polymorpha</name>
    <name type="common">Zebra mussel</name>
    <name type="synonym">Mytilus polymorpha</name>
    <dbReference type="NCBI Taxonomy" id="45954"/>
    <lineage>
        <taxon>Eukaryota</taxon>
        <taxon>Metazoa</taxon>
        <taxon>Spiralia</taxon>
        <taxon>Lophotrochozoa</taxon>
        <taxon>Mollusca</taxon>
        <taxon>Bivalvia</taxon>
        <taxon>Autobranchia</taxon>
        <taxon>Heteroconchia</taxon>
        <taxon>Euheterodonta</taxon>
        <taxon>Imparidentia</taxon>
        <taxon>Neoheterodontei</taxon>
        <taxon>Myida</taxon>
        <taxon>Dreissenoidea</taxon>
        <taxon>Dreissenidae</taxon>
        <taxon>Dreissena</taxon>
    </lineage>
</organism>
<feature type="region of interest" description="Disordered" evidence="1">
    <location>
        <begin position="1"/>
        <end position="23"/>
    </location>
</feature>
<gene>
    <name evidence="2" type="ORF">DPMN_117788</name>
</gene>